<protein>
    <submittedName>
        <fullName evidence="3">DUF349 domain-containing protein</fullName>
    </submittedName>
</protein>
<name>A0A6P0ULD7_9FLAO</name>
<dbReference type="AlphaFoldDB" id="A0A6P0ULD7"/>
<feature type="compositionally biased region" description="Basic and acidic residues" evidence="2">
    <location>
        <begin position="18"/>
        <end position="34"/>
    </location>
</feature>
<feature type="coiled-coil region" evidence="1">
    <location>
        <begin position="660"/>
        <end position="721"/>
    </location>
</feature>
<evidence type="ECO:0000256" key="2">
    <source>
        <dbReference type="SAM" id="MobiDB-lite"/>
    </source>
</evidence>
<dbReference type="EMBL" id="JAABOO010000002">
    <property type="protein sequence ID" value="NER14171.1"/>
    <property type="molecule type" value="Genomic_DNA"/>
</dbReference>
<comment type="caution">
    <text evidence="3">The sequence shown here is derived from an EMBL/GenBank/DDBJ whole genome shotgun (WGS) entry which is preliminary data.</text>
</comment>
<feature type="region of interest" description="Disordered" evidence="2">
    <location>
        <begin position="1"/>
        <end position="144"/>
    </location>
</feature>
<sequence>MLDEKKDNLPGVEAEGNEDLKKEKTSAEATKNAEETVEQTDAVEKVEEADKKPDTETTVDATPEQPEATETNEEVAGETDAVAEVEEKADTEAVVEEPTEKAEAKKESPEKESDKEGEEKTDNGHEEAINEIDESNAEDAEDEHNHKRHIIPVLDYHSMSMDDLVEELQKLVRNEKVQAIKTHVDGIKHEFDLKFQEFLEQKKEDFVNEGGNEIDFRYSSPLKTRFNKVYGEYKEHRNQYYKNLEQTLKDNLSNRLEIIEELKGLINVEENINTTYKHFKELQDRWRSAGPVPRMSYNDVWRTYHHHVEIFYDFLDLNRDLRDLDFRHNLEEKEKLVARAEELSKEEDISKAFRELQVLHKVWKEEIGPVDREHREDVWNRFSAATKAIHDRRQEYFKNLDSVYEKNLEIKNGIIAGINQIAEKKASNHNEWQKQIREIEALRESFFAAGKVPHKVNEATWAAFKEAVRTFNRNKNAFYKNLKKEQHDNYEKKLELVKLAESLKDSDDWAQTTPILKKVQEDWKKIGHVPRKFSDKIWNDFKTACNHYFDRLHAQRNEDNKEELEAFEAKKAFLDRLKEFELSGEKEKDLEAIKAYISEWKSIGRVPYNKKSIEAKFNKILDALFRKLDMDKQEAELLKYGNKLQQLAGAKDGHLLDNERIFIRRKIDELKSAIRQLENNLQFFSNASEDNPLVKDVVKNIDKHKSDLELWKAKLKKLRTMDD</sequence>
<feature type="compositionally biased region" description="Acidic residues" evidence="2">
    <location>
        <begin position="70"/>
        <end position="84"/>
    </location>
</feature>
<dbReference type="Proteomes" id="UP000468581">
    <property type="component" value="Unassembled WGS sequence"/>
</dbReference>
<feature type="compositionally biased region" description="Acidic residues" evidence="2">
    <location>
        <begin position="129"/>
        <end position="142"/>
    </location>
</feature>
<gene>
    <name evidence="3" type="ORF">GWK08_12015</name>
</gene>
<evidence type="ECO:0000313" key="3">
    <source>
        <dbReference type="EMBL" id="NER14171.1"/>
    </source>
</evidence>
<proteinExistence type="predicted"/>
<feature type="compositionally biased region" description="Basic and acidic residues" evidence="2">
    <location>
        <begin position="98"/>
        <end position="128"/>
    </location>
</feature>
<evidence type="ECO:0000313" key="4">
    <source>
        <dbReference type="Proteomes" id="UP000468581"/>
    </source>
</evidence>
<accession>A0A6P0ULD7</accession>
<dbReference type="Pfam" id="PF03993">
    <property type="entry name" value="DUF349"/>
    <property type="match status" value="5"/>
</dbReference>
<reference evidence="3 4" key="1">
    <citation type="submission" date="2020-01" db="EMBL/GenBank/DDBJ databases">
        <title>Leptobacterium flavescens.</title>
        <authorList>
            <person name="Wang G."/>
        </authorList>
    </citation>
    <scope>NUCLEOTIDE SEQUENCE [LARGE SCALE GENOMIC DNA]</scope>
    <source>
        <strain evidence="3 4">KCTC 22160</strain>
    </source>
</reference>
<keyword evidence="1" id="KW-0175">Coiled coil</keyword>
<dbReference type="RefSeq" id="WP_163607430.1">
    <property type="nucleotide sequence ID" value="NZ_JAABOO010000002.1"/>
</dbReference>
<dbReference type="InterPro" id="IPR007139">
    <property type="entry name" value="DUF349"/>
</dbReference>
<evidence type="ECO:0000256" key="1">
    <source>
        <dbReference type="SAM" id="Coils"/>
    </source>
</evidence>
<keyword evidence="4" id="KW-1185">Reference proteome</keyword>
<feature type="compositionally biased region" description="Basic and acidic residues" evidence="2">
    <location>
        <begin position="42"/>
        <end position="55"/>
    </location>
</feature>
<organism evidence="3 4">
    <name type="scientific">Leptobacterium flavescens</name>
    <dbReference type="NCBI Taxonomy" id="472055"/>
    <lineage>
        <taxon>Bacteria</taxon>
        <taxon>Pseudomonadati</taxon>
        <taxon>Bacteroidota</taxon>
        <taxon>Flavobacteriia</taxon>
        <taxon>Flavobacteriales</taxon>
        <taxon>Flavobacteriaceae</taxon>
        <taxon>Leptobacterium</taxon>
    </lineage>
</organism>